<sequence>MWFDVTLALNWLTSWARKYKSSRAGRGKSNSSTDKCPNLPPEILLAIFSYLYEDLQQVRDSLVYLSKQKKFAYGDSEFEEYMRTTVGRARAPLCSAAQVSRAWCHVCTPFLYAHPILVTSQQLRTFRQRITSSPTLARFVRAPTILVTSRAGPDFENPFRELFTQRALLRREKEAVGDVSIILGTCPSLDSIAVQLPLASEYRAYDWEIVQTKPARSHASPSHRDIPNASGSGGLKKLTIFRNNLVSNRNPSASLAGLQVLCLNLSAMAIPFEFPSFPNLHTIQIYSNGIWMTHVAGANYFPKAKFPALRSVLLHQNRIAQRHIIDLVSPQQIQNLDLIGQDEVKAFKLLTEPLSTNGTSDHDANANRESTTTTTKTALHPVKHLTLGNLLDADHAMGRWNLTETLESLTLFIEPDANSASLDVLSKFLDLNASKIRSGSTALRTITVNVNVGTGLKLLDVGSCTSERDLEARLSEIKLAVFNLGLNFKQDFVGAYLVLFCAYSMEFGS</sequence>
<dbReference type="EMBL" id="JANAWD010000097">
    <property type="protein sequence ID" value="KAJ3487244.1"/>
    <property type="molecule type" value="Genomic_DNA"/>
</dbReference>
<keyword evidence="3" id="KW-1185">Reference proteome</keyword>
<dbReference type="Gene3D" id="1.20.1280.50">
    <property type="match status" value="1"/>
</dbReference>
<proteinExistence type="predicted"/>
<name>A0AAD5V6C3_9APHY</name>
<dbReference type="InterPro" id="IPR001810">
    <property type="entry name" value="F-box_dom"/>
</dbReference>
<dbReference type="AlphaFoldDB" id="A0AAD5V6C3"/>
<evidence type="ECO:0000313" key="3">
    <source>
        <dbReference type="Proteomes" id="UP001212997"/>
    </source>
</evidence>
<evidence type="ECO:0000259" key="1">
    <source>
        <dbReference type="Pfam" id="PF12937"/>
    </source>
</evidence>
<protein>
    <recommendedName>
        <fullName evidence="1">F-box domain-containing protein</fullName>
    </recommendedName>
</protein>
<organism evidence="2 3">
    <name type="scientific">Meripilus lineatus</name>
    <dbReference type="NCBI Taxonomy" id="2056292"/>
    <lineage>
        <taxon>Eukaryota</taxon>
        <taxon>Fungi</taxon>
        <taxon>Dikarya</taxon>
        <taxon>Basidiomycota</taxon>
        <taxon>Agaricomycotina</taxon>
        <taxon>Agaricomycetes</taxon>
        <taxon>Polyporales</taxon>
        <taxon>Meripilaceae</taxon>
        <taxon>Meripilus</taxon>
    </lineage>
</organism>
<reference evidence="2" key="1">
    <citation type="submission" date="2022-07" db="EMBL/GenBank/DDBJ databases">
        <title>Genome Sequence of Physisporinus lineatus.</title>
        <authorList>
            <person name="Buettner E."/>
        </authorList>
    </citation>
    <scope>NUCLEOTIDE SEQUENCE</scope>
    <source>
        <strain evidence="2">VT162</strain>
    </source>
</reference>
<gene>
    <name evidence="2" type="ORF">NLI96_g3677</name>
</gene>
<feature type="domain" description="F-box" evidence="1">
    <location>
        <begin position="38"/>
        <end position="115"/>
    </location>
</feature>
<evidence type="ECO:0000313" key="2">
    <source>
        <dbReference type="EMBL" id="KAJ3487244.1"/>
    </source>
</evidence>
<dbReference type="Pfam" id="PF12937">
    <property type="entry name" value="F-box-like"/>
    <property type="match status" value="1"/>
</dbReference>
<comment type="caution">
    <text evidence="2">The sequence shown here is derived from an EMBL/GenBank/DDBJ whole genome shotgun (WGS) entry which is preliminary data.</text>
</comment>
<dbReference type="Proteomes" id="UP001212997">
    <property type="component" value="Unassembled WGS sequence"/>
</dbReference>
<dbReference type="SUPFAM" id="SSF52058">
    <property type="entry name" value="L domain-like"/>
    <property type="match status" value="1"/>
</dbReference>
<accession>A0AAD5V6C3</accession>